<dbReference type="CDD" id="cd06450">
    <property type="entry name" value="DOPA_deC_like"/>
    <property type="match status" value="1"/>
</dbReference>
<dbReference type="InterPro" id="IPR002129">
    <property type="entry name" value="PyrdxlP-dep_de-COase"/>
</dbReference>
<name>A0AAV7DS71_ARIFI</name>
<dbReference type="FunFam" id="3.40.640.10:FF:000025">
    <property type="entry name" value="Histidine decarboxylase"/>
    <property type="match status" value="1"/>
</dbReference>
<evidence type="ECO:0000313" key="7">
    <source>
        <dbReference type="EMBL" id="KAG9439403.1"/>
    </source>
</evidence>
<dbReference type="EMBL" id="JAINDJ010000008">
    <property type="protein sequence ID" value="KAG9439403.1"/>
    <property type="molecule type" value="Genomic_DNA"/>
</dbReference>
<evidence type="ECO:0000256" key="3">
    <source>
        <dbReference type="ARBA" id="ARBA00022793"/>
    </source>
</evidence>
<dbReference type="GO" id="GO:0030170">
    <property type="term" value="F:pyridoxal phosphate binding"/>
    <property type="evidence" value="ECO:0007669"/>
    <property type="project" value="InterPro"/>
</dbReference>
<evidence type="ECO:0008006" key="9">
    <source>
        <dbReference type="Google" id="ProtNLM"/>
    </source>
</evidence>
<dbReference type="Proteomes" id="UP000825729">
    <property type="component" value="Unassembled WGS sequence"/>
</dbReference>
<evidence type="ECO:0000256" key="1">
    <source>
        <dbReference type="ARBA" id="ARBA00001933"/>
    </source>
</evidence>
<dbReference type="GO" id="GO:0005737">
    <property type="term" value="C:cytoplasm"/>
    <property type="evidence" value="ECO:0007669"/>
    <property type="project" value="TreeGrafter"/>
</dbReference>
<sequence length="692" mass="76126">MGSLNADVLENNSACPVNPLDPEEFRRQGHMMIDFLADYYRDVEKYPVRSQVEPGYLRKRLPEAAPYNPEPIESIIQDVQSHIVPGITHWQSPNYFAYFPSSGSTAGFLGEMLSTGFNVVGFNWMSSPAATELESVVMDWLGKMLKLPKSFLFSGNGGGVLQGTTCEAILCTLTAARDRALNRIGRGEIGRLVVYGSDQTHCALQKAAQIAGINPANFRAVGTKRSDNFGLSAAALRAAVEEDLGRGLVPLFLCATVGTTSSTAVDPLGPLCEVAREYGMWVHVDAAYAGSACICPEFRHFIDGVEGADSFSLNAHKWFFTTLDCCCLWVKDPPSLVNALSTNPEYLRNKATESRQVVDYKDWQIALSRRFRALKLWLVLRSYGVSNLRNFLRTHVKMAKHFEGLLAADKRFEIVVPRTFAMVCFRLLPPASADDLDAVNELNRKLLESVNSSGRIYMTHSVVGGVYMIRFAVGATLTEDRHVNLAWKVVQDHADALLLVPTSNGVHVPIGNGVHGPTGNGVHGPISNGVHEPISNGIRGRFVAAPAKNFFCNKELIFVSNKLVILDRRRRGRKEGTGILGEETCPRAVHGPLVPPTLGEGRGKFARFNVTLIKIARRSLCPTFASWDFSYETKERDLVIGDEGLNECSSIVRRAADFDFPVKRADICPPPSSIFPFAWIGSRGDRLPPLPI</sequence>
<comment type="cofactor">
    <cofactor evidence="1 6">
        <name>pyridoxal 5'-phosphate</name>
        <dbReference type="ChEBI" id="CHEBI:597326"/>
    </cofactor>
</comment>
<gene>
    <name evidence="7" type="ORF">H6P81_019568</name>
</gene>
<dbReference type="AlphaFoldDB" id="A0AAV7DS71"/>
<dbReference type="InterPro" id="IPR015421">
    <property type="entry name" value="PyrdxlP-dep_Trfase_major"/>
</dbReference>
<comment type="caution">
    <text evidence="7">The sequence shown here is derived from an EMBL/GenBank/DDBJ whole genome shotgun (WGS) entry which is preliminary data.</text>
</comment>
<dbReference type="PROSITE" id="PS00392">
    <property type="entry name" value="DDC_GAD_HDC_YDC"/>
    <property type="match status" value="1"/>
</dbReference>
<dbReference type="GO" id="GO:0019752">
    <property type="term" value="P:carboxylic acid metabolic process"/>
    <property type="evidence" value="ECO:0007669"/>
    <property type="project" value="InterPro"/>
</dbReference>
<feature type="modified residue" description="N6-(pyridoxal phosphate)lysine" evidence="6">
    <location>
        <position position="317"/>
    </location>
</feature>
<reference evidence="7 8" key="1">
    <citation type="submission" date="2021-07" db="EMBL/GenBank/DDBJ databases">
        <title>The Aristolochia fimbriata genome: insights into angiosperm evolution, floral development and chemical biosynthesis.</title>
        <authorList>
            <person name="Jiao Y."/>
        </authorList>
    </citation>
    <scope>NUCLEOTIDE SEQUENCE [LARGE SCALE GENOMIC DNA]</scope>
    <source>
        <strain evidence="7">IBCAS-2021</strain>
        <tissue evidence="7">Leaf</tissue>
    </source>
</reference>
<dbReference type="InterPro" id="IPR021115">
    <property type="entry name" value="Pyridoxal-P_BS"/>
</dbReference>
<evidence type="ECO:0000256" key="5">
    <source>
        <dbReference type="ARBA" id="ARBA00023239"/>
    </source>
</evidence>
<proteinExistence type="inferred from homology"/>
<dbReference type="SUPFAM" id="SSF53383">
    <property type="entry name" value="PLP-dependent transferases"/>
    <property type="match status" value="1"/>
</dbReference>
<evidence type="ECO:0000256" key="2">
    <source>
        <dbReference type="ARBA" id="ARBA00009533"/>
    </source>
</evidence>
<dbReference type="InterPro" id="IPR015424">
    <property type="entry name" value="PyrdxlP-dep_Trfase"/>
</dbReference>
<dbReference type="GO" id="GO:0006520">
    <property type="term" value="P:amino acid metabolic process"/>
    <property type="evidence" value="ECO:0007669"/>
    <property type="project" value="InterPro"/>
</dbReference>
<dbReference type="PRINTS" id="PR00800">
    <property type="entry name" value="YHDCRBOXLASE"/>
</dbReference>
<dbReference type="PANTHER" id="PTHR11999:SF96">
    <property type="entry name" value="TYROSINE DECARBOXYLASE"/>
    <property type="match status" value="1"/>
</dbReference>
<dbReference type="GO" id="GO:0016831">
    <property type="term" value="F:carboxy-lyase activity"/>
    <property type="evidence" value="ECO:0007669"/>
    <property type="project" value="UniProtKB-KW"/>
</dbReference>
<evidence type="ECO:0000256" key="4">
    <source>
        <dbReference type="ARBA" id="ARBA00022898"/>
    </source>
</evidence>
<organism evidence="7 8">
    <name type="scientific">Aristolochia fimbriata</name>
    <name type="common">White veined hardy Dutchman's pipe vine</name>
    <dbReference type="NCBI Taxonomy" id="158543"/>
    <lineage>
        <taxon>Eukaryota</taxon>
        <taxon>Viridiplantae</taxon>
        <taxon>Streptophyta</taxon>
        <taxon>Embryophyta</taxon>
        <taxon>Tracheophyta</taxon>
        <taxon>Spermatophyta</taxon>
        <taxon>Magnoliopsida</taxon>
        <taxon>Magnoliidae</taxon>
        <taxon>Piperales</taxon>
        <taxon>Aristolochiaceae</taxon>
        <taxon>Aristolochia</taxon>
    </lineage>
</organism>
<dbReference type="Gene3D" id="3.40.640.10">
    <property type="entry name" value="Type I PLP-dependent aspartate aminotransferase-like (Major domain)"/>
    <property type="match status" value="1"/>
</dbReference>
<evidence type="ECO:0000313" key="8">
    <source>
        <dbReference type="Proteomes" id="UP000825729"/>
    </source>
</evidence>
<evidence type="ECO:0000256" key="6">
    <source>
        <dbReference type="PIRSR" id="PIRSR602129-50"/>
    </source>
</evidence>
<dbReference type="InterPro" id="IPR010977">
    <property type="entry name" value="Aromatic_deC"/>
</dbReference>
<dbReference type="InterPro" id="IPR015422">
    <property type="entry name" value="PyrdxlP-dep_Trfase_small"/>
</dbReference>
<keyword evidence="5" id="KW-0456">Lyase</keyword>
<keyword evidence="4 6" id="KW-0663">Pyridoxal phosphate</keyword>
<keyword evidence="3" id="KW-0210">Decarboxylase</keyword>
<dbReference type="FunFam" id="1.20.1340.10:FF:000001">
    <property type="entry name" value="Histidine decarboxylase"/>
    <property type="match status" value="1"/>
</dbReference>
<protein>
    <recommendedName>
        <fullName evidence="9">Tyrosine decarboxylase</fullName>
    </recommendedName>
</protein>
<dbReference type="Pfam" id="PF00282">
    <property type="entry name" value="Pyridoxal_deC"/>
    <property type="match status" value="1"/>
</dbReference>
<comment type="similarity">
    <text evidence="2">Belongs to the group II decarboxylase family.</text>
</comment>
<dbReference type="PANTHER" id="PTHR11999">
    <property type="entry name" value="GROUP II PYRIDOXAL-5-PHOSPHATE DECARBOXYLASE"/>
    <property type="match status" value="1"/>
</dbReference>
<keyword evidence="8" id="KW-1185">Reference proteome</keyword>
<dbReference type="Gene3D" id="3.90.1150.10">
    <property type="entry name" value="Aspartate Aminotransferase, domain 1"/>
    <property type="match status" value="1"/>
</dbReference>
<accession>A0AAV7DS71</accession>
<dbReference type="Gene3D" id="1.20.1340.10">
    <property type="entry name" value="dopa decarboxylase, N-terminal domain"/>
    <property type="match status" value="1"/>
</dbReference>